<dbReference type="AlphaFoldDB" id="A0A0K9FCT4"/>
<dbReference type="RefSeq" id="WP_049665628.1">
    <property type="nucleotide sequence ID" value="NZ_LFXJ01000005.1"/>
</dbReference>
<reference evidence="2" key="1">
    <citation type="submission" date="2015-07" db="EMBL/GenBank/DDBJ databases">
        <authorList>
            <consortium name="Consortium for Microbial Forensics and Genomics (microFORGE)"/>
            <person name="Knight B.M."/>
            <person name="Roberts D.P."/>
            <person name="Lin D."/>
            <person name="Hari K."/>
            <person name="Fletcher J."/>
            <person name="Melcher U."/>
            <person name="Blagden T."/>
            <person name="Winegar R.A."/>
        </authorList>
    </citation>
    <scope>NUCLEOTIDE SEQUENCE [LARGE SCALE GENOMIC DNA]</scope>
    <source>
        <strain evidence="2">DSM 23493</strain>
    </source>
</reference>
<dbReference type="GeneID" id="96598529"/>
<dbReference type="Proteomes" id="UP000037326">
    <property type="component" value="Unassembled WGS sequence"/>
</dbReference>
<dbReference type="EMBL" id="LFXJ01000005">
    <property type="protein sequence ID" value="KMY32394.1"/>
    <property type="molecule type" value="Genomic_DNA"/>
</dbReference>
<name>A0A0K9FCT4_9BACI</name>
<evidence type="ECO:0000313" key="2">
    <source>
        <dbReference type="Proteomes" id="UP000037326"/>
    </source>
</evidence>
<dbReference type="PATRIC" id="fig|582475.4.peg.1515"/>
<accession>A0A0K9FCT4</accession>
<comment type="caution">
    <text evidence="1">The sequence shown here is derived from an EMBL/GenBank/DDBJ whole genome shotgun (WGS) entry which is preliminary data.</text>
</comment>
<proteinExistence type="predicted"/>
<gene>
    <name evidence="1" type="ORF">ACZ11_09705</name>
</gene>
<organism evidence="1 2">
    <name type="scientific">Lysinibacillus xylanilyticus</name>
    <dbReference type="NCBI Taxonomy" id="582475"/>
    <lineage>
        <taxon>Bacteria</taxon>
        <taxon>Bacillati</taxon>
        <taxon>Bacillota</taxon>
        <taxon>Bacilli</taxon>
        <taxon>Bacillales</taxon>
        <taxon>Bacillaceae</taxon>
        <taxon>Lysinibacillus</taxon>
    </lineage>
</organism>
<protein>
    <submittedName>
        <fullName evidence="1">Uncharacterized protein</fullName>
    </submittedName>
</protein>
<sequence length="66" mass="7436">MNAVTIVDKKHINKASTTFNFGVETVGDKDDVQEIASGIIRNTTKLKWDKNDKILICGEQIMEKQN</sequence>
<evidence type="ECO:0000313" key="1">
    <source>
        <dbReference type="EMBL" id="KMY32394.1"/>
    </source>
</evidence>